<dbReference type="Proteomes" id="UP000002204">
    <property type="component" value="Chromosome"/>
</dbReference>
<keyword evidence="4 10" id="KW-0812">Transmembrane</keyword>
<evidence type="ECO:0000256" key="7">
    <source>
        <dbReference type="ARBA" id="ARBA00023012"/>
    </source>
</evidence>
<dbReference type="KEGG" id="rer:RER_41420"/>
<dbReference type="eggNOG" id="COG4585">
    <property type="taxonomic scope" value="Bacteria"/>
</dbReference>
<evidence type="ECO:0000256" key="5">
    <source>
        <dbReference type="ARBA" id="ARBA00022777"/>
    </source>
</evidence>
<accession>C1A2L5</accession>
<dbReference type="EC" id="2.7.13.-" evidence="12"/>
<dbReference type="EMBL" id="AP008957">
    <property type="protein sequence ID" value="BAH34850.1"/>
    <property type="molecule type" value="Genomic_DNA"/>
</dbReference>
<organism evidence="12 13">
    <name type="scientific">Rhodococcus erythropolis (strain PR4 / NBRC 100887)</name>
    <dbReference type="NCBI Taxonomy" id="234621"/>
    <lineage>
        <taxon>Bacteria</taxon>
        <taxon>Bacillati</taxon>
        <taxon>Actinomycetota</taxon>
        <taxon>Actinomycetes</taxon>
        <taxon>Mycobacteriales</taxon>
        <taxon>Nocardiaceae</taxon>
        <taxon>Rhodococcus</taxon>
        <taxon>Rhodococcus erythropolis group</taxon>
    </lineage>
</organism>
<evidence type="ECO:0000256" key="6">
    <source>
        <dbReference type="ARBA" id="ARBA00022989"/>
    </source>
</evidence>
<evidence type="ECO:0000256" key="1">
    <source>
        <dbReference type="ARBA" id="ARBA00004651"/>
    </source>
</evidence>
<dbReference type="GO" id="GO:0016301">
    <property type="term" value="F:kinase activity"/>
    <property type="evidence" value="ECO:0007669"/>
    <property type="project" value="UniProtKB-KW"/>
</dbReference>
<dbReference type="HOGENOM" id="CLU_040637_1_0_11"/>
<evidence type="ECO:0000256" key="8">
    <source>
        <dbReference type="ARBA" id="ARBA00023136"/>
    </source>
</evidence>
<feature type="transmembrane region" description="Helical" evidence="10">
    <location>
        <begin position="155"/>
        <end position="175"/>
    </location>
</feature>
<evidence type="ECO:0000256" key="3">
    <source>
        <dbReference type="ARBA" id="ARBA00022679"/>
    </source>
</evidence>
<feature type="transmembrane region" description="Helical" evidence="10">
    <location>
        <begin position="46"/>
        <end position="67"/>
    </location>
</feature>
<evidence type="ECO:0000256" key="10">
    <source>
        <dbReference type="SAM" id="Phobius"/>
    </source>
</evidence>
<evidence type="ECO:0000256" key="4">
    <source>
        <dbReference type="ARBA" id="ARBA00022692"/>
    </source>
</evidence>
<feature type="transmembrane region" description="Helical" evidence="10">
    <location>
        <begin position="73"/>
        <end position="94"/>
    </location>
</feature>
<dbReference type="Gene3D" id="3.30.565.10">
    <property type="entry name" value="Histidine kinase-like ATPase, C-terminal domain"/>
    <property type="match status" value="1"/>
</dbReference>
<feature type="transmembrane region" description="Helical" evidence="10">
    <location>
        <begin position="131"/>
        <end position="148"/>
    </location>
</feature>
<dbReference type="PANTHER" id="PTHR24421">
    <property type="entry name" value="NITRATE/NITRITE SENSOR PROTEIN NARX-RELATED"/>
    <property type="match status" value="1"/>
</dbReference>
<evidence type="ECO:0000313" key="12">
    <source>
        <dbReference type="EMBL" id="BAH34850.1"/>
    </source>
</evidence>
<reference evidence="13" key="1">
    <citation type="submission" date="2005-03" db="EMBL/GenBank/DDBJ databases">
        <title>Comparison of the complete genome sequences of Rhodococcus erythropolis PR4 and Rhodococcus opacus B4.</title>
        <authorList>
            <person name="Takarada H."/>
            <person name="Sekine M."/>
            <person name="Hosoyama A."/>
            <person name="Yamada R."/>
            <person name="Fujisawa T."/>
            <person name="Omata S."/>
            <person name="Shimizu A."/>
            <person name="Tsukatani N."/>
            <person name="Tanikawa S."/>
            <person name="Fujita N."/>
            <person name="Harayama S."/>
        </authorList>
    </citation>
    <scope>NUCLEOTIDE SEQUENCE [LARGE SCALE GENOMIC DNA]</scope>
    <source>
        <strain evidence="13">PR4 / NBRC 100887</strain>
    </source>
</reference>
<evidence type="ECO:0000256" key="2">
    <source>
        <dbReference type="ARBA" id="ARBA00022475"/>
    </source>
</evidence>
<dbReference type="SUPFAM" id="SSF55874">
    <property type="entry name" value="ATPase domain of HSP90 chaperone/DNA topoisomerase II/histidine kinase"/>
    <property type="match status" value="1"/>
</dbReference>
<dbReference type="InterPro" id="IPR036890">
    <property type="entry name" value="HATPase_C_sf"/>
</dbReference>
<keyword evidence="2" id="KW-1003">Cell membrane</keyword>
<keyword evidence="8 10" id="KW-0472">Membrane</keyword>
<dbReference type="AlphaFoldDB" id="C1A2L5"/>
<evidence type="ECO:0000256" key="9">
    <source>
        <dbReference type="SAM" id="MobiDB-lite"/>
    </source>
</evidence>
<keyword evidence="3 12" id="KW-0808">Transferase</keyword>
<dbReference type="GO" id="GO:0005886">
    <property type="term" value="C:plasma membrane"/>
    <property type="evidence" value="ECO:0007669"/>
    <property type="project" value="UniProtKB-SubCell"/>
</dbReference>
<dbReference type="InterPro" id="IPR003594">
    <property type="entry name" value="HATPase_dom"/>
</dbReference>
<dbReference type="InterPro" id="IPR050482">
    <property type="entry name" value="Sensor_HK_TwoCompSys"/>
</dbReference>
<evidence type="ECO:0000259" key="11">
    <source>
        <dbReference type="Pfam" id="PF02518"/>
    </source>
</evidence>
<name>C1A2L5_RHOE4</name>
<sequence>MCEAHSQGTGMGGTGGQMNESSVRTEHLPGGPDLERIMREHAYRGAYLQLTVRGALVLFIALTLIFVPPMNDAGWCFAILGAYALWSAAVALWIRKGGTGPVTMIWLGLFVDLAVLATLTLLTGLAAEQSWTADILSNGLFVIPVLACTQLRTDVCVGVVACTIGVFFASSWATMTSNSEPWPSILLSTMALAGVGAGAIGLTRIQRSRVLTIGHLVGHRTSLLAELMGLEQRERTELSEQLHDGALQYVLAARMDLDELAGSAEPVALARAGKALGEATTLLRSSVSELHPTVLVHVGLARAIGDLARSAQGRGGVVVDVDTSGWNDDLRTSADEVLFGATRELLGNVVKHAGAQNVRIELARLDHRAVLVVSDDGRGISADRIAQRRAAGHIGLLSHELRVVAAGGSFSVGPGEESGTLARVEIPFEIVTAPDHDR</sequence>
<proteinExistence type="predicted"/>
<dbReference type="CDD" id="cd16917">
    <property type="entry name" value="HATPase_UhpB-NarQ-NarX-like"/>
    <property type="match status" value="1"/>
</dbReference>
<protein>
    <submittedName>
        <fullName evidence="12">Putative two-component histidine kinase</fullName>
        <ecNumber evidence="12">2.7.13.-</ecNumber>
    </submittedName>
</protein>
<feature type="transmembrane region" description="Helical" evidence="10">
    <location>
        <begin position="106"/>
        <end position="125"/>
    </location>
</feature>
<dbReference type="Pfam" id="PF02518">
    <property type="entry name" value="HATPase_c"/>
    <property type="match status" value="1"/>
</dbReference>
<keyword evidence="5 12" id="KW-0418">Kinase</keyword>
<feature type="domain" description="Histidine kinase/HSP90-like ATPase" evidence="11">
    <location>
        <begin position="341"/>
        <end position="429"/>
    </location>
</feature>
<feature type="transmembrane region" description="Helical" evidence="10">
    <location>
        <begin position="181"/>
        <end position="202"/>
    </location>
</feature>
<comment type="subcellular location">
    <subcellularLocation>
        <location evidence="1">Cell membrane</location>
        <topology evidence="1">Multi-pass membrane protein</topology>
    </subcellularLocation>
</comment>
<keyword evidence="6 10" id="KW-1133">Transmembrane helix</keyword>
<dbReference type="PANTHER" id="PTHR24421:SF37">
    <property type="entry name" value="SENSOR HISTIDINE KINASE NARS"/>
    <property type="match status" value="1"/>
</dbReference>
<dbReference type="GO" id="GO:0000160">
    <property type="term" value="P:phosphorelay signal transduction system"/>
    <property type="evidence" value="ECO:0007669"/>
    <property type="project" value="UniProtKB-KW"/>
</dbReference>
<reference evidence="12 13" key="2">
    <citation type="journal article" date="2006" name="Environ. Microbiol.">
        <title>Sequence analysis of three plasmids harboured in Rhodococcus erythropolis strain PR4.</title>
        <authorList>
            <person name="Sekine M."/>
            <person name="Tanikawa S."/>
            <person name="Omata S."/>
            <person name="Saito M."/>
            <person name="Fujisawa T."/>
            <person name="Tsukatani N."/>
            <person name="Tajima T."/>
            <person name="Sekigawa T."/>
            <person name="Kosugi H."/>
            <person name="Matsuo Y."/>
            <person name="Nishiko R."/>
            <person name="Imamura K."/>
            <person name="Ito M."/>
            <person name="Narita H."/>
            <person name="Tago S."/>
            <person name="Fujita N."/>
            <person name="Harayama S."/>
        </authorList>
    </citation>
    <scope>NUCLEOTIDE SEQUENCE [LARGE SCALE GENOMIC DNA]</scope>
    <source>
        <strain evidence="13">PR4 / NBRC 100887</strain>
    </source>
</reference>
<keyword evidence="7" id="KW-0902">Two-component regulatory system</keyword>
<evidence type="ECO:0000313" key="13">
    <source>
        <dbReference type="Proteomes" id="UP000002204"/>
    </source>
</evidence>
<feature type="region of interest" description="Disordered" evidence="9">
    <location>
        <begin position="1"/>
        <end position="26"/>
    </location>
</feature>
<gene>
    <name evidence="12" type="ordered locus">RER_41420</name>
</gene>